<name>A0A837CBW7_9BRAD</name>
<dbReference type="AlphaFoldDB" id="A0A837CBW7"/>
<gene>
    <name evidence="1" type="ORF">BJA5080_03118</name>
</gene>
<organism evidence="1 2">
    <name type="scientific">Bradyrhizobium diazoefficiens SEMIA 5080</name>
    <dbReference type="NCBI Taxonomy" id="754504"/>
    <lineage>
        <taxon>Bacteria</taxon>
        <taxon>Pseudomonadati</taxon>
        <taxon>Pseudomonadota</taxon>
        <taxon>Alphaproteobacteria</taxon>
        <taxon>Hyphomicrobiales</taxon>
        <taxon>Nitrobacteraceae</taxon>
        <taxon>Bradyrhizobium</taxon>
    </lineage>
</organism>
<accession>A0A837CBW7</accession>
<comment type="caution">
    <text evidence="1">The sequence shown here is derived from an EMBL/GenBank/DDBJ whole genome shotgun (WGS) entry which is preliminary data.</text>
</comment>
<dbReference type="RefSeq" id="WP_028173139.1">
    <property type="nucleotide sequence ID" value="NZ_ADOU02000005.1"/>
</dbReference>
<evidence type="ECO:0000313" key="1">
    <source>
        <dbReference type="EMBL" id="KGJ66498.1"/>
    </source>
</evidence>
<dbReference type="Proteomes" id="UP000024900">
    <property type="component" value="Unassembled WGS sequence"/>
</dbReference>
<evidence type="ECO:0000313" key="2">
    <source>
        <dbReference type="Proteomes" id="UP000024900"/>
    </source>
</evidence>
<proteinExistence type="predicted"/>
<reference evidence="1 2" key="1">
    <citation type="journal article" date="2014" name="BMC Genomics">
        <title>Comparative genomics of Bradyrhizobium japonicum CPAC 15 and Bradyrhizobium diazoefficiens CPAC 7: elite model strains for understanding symbiotic performance with soybean.</title>
        <authorList>
            <person name="Siqueira A.F."/>
            <person name="Ormeno-Orrillo E."/>
            <person name="Souza R.C."/>
            <person name="Rodrigues E.P."/>
            <person name="Almeida L.G."/>
            <person name="Barcellos F.G."/>
            <person name="Batista J.S."/>
            <person name="Nakatami A.S."/>
            <person name="Martinez-Romero E."/>
            <person name="Vasconcelos A.T."/>
            <person name="Hungria M."/>
        </authorList>
    </citation>
    <scope>NUCLEOTIDE SEQUENCE [LARGE SCALE GENOMIC DNA]</scope>
    <source>
        <strain evidence="1 2">SEMIA 5080</strain>
    </source>
</reference>
<protein>
    <submittedName>
        <fullName evidence="1">Uncharacterized protein</fullName>
    </submittedName>
</protein>
<dbReference type="EMBL" id="ADOU02000005">
    <property type="protein sequence ID" value="KGJ66498.1"/>
    <property type="molecule type" value="Genomic_DNA"/>
</dbReference>
<sequence length="310" mass="34093">MKFPNETIPMVQPCTHTIYRPFGGVEGYRQIHDPAGRLVVTAFPLAMARSLAATCNLWSACYVIVGRDEAYIGESNRAVRCVAEHAADSSNVFGAEAYLLHAQEPHTLPWSARLRLAHRLNELAKQVGLVTLANTVEPRGLPCLVEQAAAMERLVADGRCLLFDAGCRIFNANVVGELPAEVESDDNQDVNEIVEIGLPIAPPPEGELEFDYCGIWARGHHDQEGFVVRSGSEVRNVETPSLRKNIKKLRADLLAMGVVVPIAGIKDRLRFQVDWHFFSAAVAAKFVAGAHVSGTKWVRPRTPWPIARAE</sequence>